<reference evidence="5 6" key="1">
    <citation type="journal article" date="2024" name="G3 (Bethesda)">
        <title>Genome assembly of Hibiscus sabdariffa L. provides insights into metabolisms of medicinal natural products.</title>
        <authorList>
            <person name="Kim T."/>
        </authorList>
    </citation>
    <scope>NUCLEOTIDE SEQUENCE [LARGE SCALE GENOMIC DNA]</scope>
    <source>
        <strain evidence="5">TK-2024</strain>
        <tissue evidence="5">Old leaves</tissue>
    </source>
</reference>
<feature type="signal peptide" evidence="4">
    <location>
        <begin position="1"/>
        <end position="25"/>
    </location>
</feature>
<keyword evidence="4" id="KW-0732">Signal</keyword>
<dbReference type="InterPro" id="IPR006041">
    <property type="entry name" value="Pollen_Ole_e1_allergen"/>
</dbReference>
<evidence type="ECO:0000256" key="2">
    <source>
        <dbReference type="ARBA" id="ARBA00023157"/>
    </source>
</evidence>
<evidence type="ECO:0000313" key="5">
    <source>
        <dbReference type="EMBL" id="KAK8986456.1"/>
    </source>
</evidence>
<evidence type="ECO:0000256" key="3">
    <source>
        <dbReference type="SAM" id="MobiDB-lite"/>
    </source>
</evidence>
<keyword evidence="2" id="KW-1015">Disulfide bond</keyword>
<evidence type="ECO:0000256" key="4">
    <source>
        <dbReference type="SAM" id="SignalP"/>
    </source>
</evidence>
<feature type="region of interest" description="Disordered" evidence="3">
    <location>
        <begin position="31"/>
        <end position="91"/>
    </location>
</feature>
<proteinExistence type="inferred from homology"/>
<keyword evidence="6" id="KW-1185">Reference proteome</keyword>
<dbReference type="Pfam" id="PF01190">
    <property type="entry name" value="Pollen_Ole_e_1"/>
    <property type="match status" value="1"/>
</dbReference>
<comment type="similarity">
    <text evidence="1">Belongs to the Ole e I family.</text>
</comment>
<organism evidence="5 6">
    <name type="scientific">Hibiscus sabdariffa</name>
    <name type="common">roselle</name>
    <dbReference type="NCBI Taxonomy" id="183260"/>
    <lineage>
        <taxon>Eukaryota</taxon>
        <taxon>Viridiplantae</taxon>
        <taxon>Streptophyta</taxon>
        <taxon>Embryophyta</taxon>
        <taxon>Tracheophyta</taxon>
        <taxon>Spermatophyta</taxon>
        <taxon>Magnoliopsida</taxon>
        <taxon>eudicotyledons</taxon>
        <taxon>Gunneridae</taxon>
        <taxon>Pentapetalae</taxon>
        <taxon>rosids</taxon>
        <taxon>malvids</taxon>
        <taxon>Malvales</taxon>
        <taxon>Malvaceae</taxon>
        <taxon>Malvoideae</taxon>
        <taxon>Hibiscus</taxon>
    </lineage>
</organism>
<evidence type="ECO:0000256" key="1">
    <source>
        <dbReference type="ARBA" id="ARBA00010049"/>
    </source>
</evidence>
<dbReference type="PANTHER" id="PTHR31614:SF20">
    <property type="entry name" value="POLLEN PROTEIN OLE E I-LIKE PROTEIN"/>
    <property type="match status" value="1"/>
</dbReference>
<dbReference type="InterPro" id="IPR006040">
    <property type="entry name" value="Allergen_Ole_e_I_CS"/>
</dbReference>
<protein>
    <submittedName>
        <fullName evidence="5">Uncharacterized protein</fullName>
    </submittedName>
</protein>
<accession>A0ABR2PDE7</accession>
<name>A0ABR2PDE7_9ROSI</name>
<comment type="caution">
    <text evidence="5">The sequence shown here is derived from an EMBL/GenBank/DDBJ whole genome shotgun (WGS) entry which is preliminary data.</text>
</comment>
<dbReference type="Proteomes" id="UP001396334">
    <property type="component" value="Unassembled WGS sequence"/>
</dbReference>
<dbReference type="PANTHER" id="PTHR31614">
    <property type="entry name" value="PROTEIN DOWNSTREAM OF FLC-RELATED"/>
    <property type="match status" value="1"/>
</dbReference>
<gene>
    <name evidence="5" type="ORF">V6N11_010012</name>
</gene>
<sequence length="241" mass="25557">MAKVSQIALFSLVICLSSLLRLAVATVTANPPATATANPPATATATANPPTTATDANPPTTTIATANPPATATDANPPAAATSTANPPTTATAKGKFIVEGKVYCDTCRIEFETRLSEPLKGAVVNLECRNRTDGRLVSHTQDVVTDESGAYKINVEGDHADEICEVSLVKSPRVDCNDPTEAWRKSRVVLTMKDGVNGPQRFANNLGFKKKVPLPECVQVLTEMGYFELNQEEEGHSHAP</sequence>
<dbReference type="PROSITE" id="PS00925">
    <property type="entry name" value="OLEEI"/>
    <property type="match status" value="1"/>
</dbReference>
<dbReference type="EMBL" id="JBBPBN010000063">
    <property type="protein sequence ID" value="KAK8986456.1"/>
    <property type="molecule type" value="Genomic_DNA"/>
</dbReference>
<feature type="chain" id="PRO_5047443140" evidence="4">
    <location>
        <begin position="26"/>
        <end position="241"/>
    </location>
</feature>
<evidence type="ECO:0000313" key="6">
    <source>
        <dbReference type="Proteomes" id="UP001396334"/>
    </source>
</evidence>